<dbReference type="Proteomes" id="UP000198541">
    <property type="component" value="Unassembled WGS sequence"/>
</dbReference>
<accession>A0A1H0D646</accession>
<evidence type="ECO:0000313" key="8">
    <source>
        <dbReference type="Proteomes" id="UP000198541"/>
    </source>
</evidence>
<evidence type="ECO:0000259" key="5">
    <source>
        <dbReference type="Pfam" id="PF13407"/>
    </source>
</evidence>
<name>A0A1H0D646_9ACTO</name>
<comment type="subcellular location">
    <subcellularLocation>
        <location evidence="1">Cell envelope</location>
    </subcellularLocation>
</comment>
<feature type="signal peptide" evidence="4">
    <location>
        <begin position="1"/>
        <end position="20"/>
    </location>
</feature>
<dbReference type="PROSITE" id="PS51257">
    <property type="entry name" value="PROKAR_LIPOPROTEIN"/>
    <property type="match status" value="1"/>
</dbReference>
<dbReference type="Gene3D" id="3.40.50.2300">
    <property type="match status" value="2"/>
</dbReference>
<dbReference type="AlphaFoldDB" id="A0A1H0D646"/>
<dbReference type="SUPFAM" id="SSF53822">
    <property type="entry name" value="Periplasmic binding protein-like I"/>
    <property type="match status" value="1"/>
</dbReference>
<proteinExistence type="inferred from homology"/>
<dbReference type="InterPro" id="IPR025997">
    <property type="entry name" value="SBP_2_dom"/>
</dbReference>
<keyword evidence="8" id="KW-1185">Reference proteome</keyword>
<dbReference type="RefSeq" id="WP_092536324.1">
    <property type="nucleotide sequence ID" value="NZ_FNHU01000004.1"/>
</dbReference>
<feature type="domain" description="Periplasmic binding protein" evidence="5">
    <location>
        <begin position="32"/>
        <end position="286"/>
    </location>
</feature>
<gene>
    <name evidence="6" type="ORF">SAMN04487766_10448</name>
    <name evidence="7" type="ORF">SAMN05216355_10944</name>
</gene>
<dbReference type="InterPro" id="IPR028082">
    <property type="entry name" value="Peripla_BP_I"/>
</dbReference>
<dbReference type="OrthoDB" id="9813037at2"/>
<reference evidence="7 9" key="1">
    <citation type="submission" date="2016-10" db="EMBL/GenBank/DDBJ databases">
        <authorList>
            <person name="de Groot N.N."/>
        </authorList>
    </citation>
    <scope>NUCLEOTIDE SEQUENCE [LARGE SCALE GENOMIC DNA]</scope>
    <source>
        <strain evidence="7">DSM 27982</strain>
        <strain evidence="6 9">KPR-7B</strain>
    </source>
</reference>
<dbReference type="EMBL" id="FNIM01000009">
    <property type="protein sequence ID" value="SDN65657.1"/>
    <property type="molecule type" value="Genomic_DNA"/>
</dbReference>
<dbReference type="EMBL" id="FNHU01000004">
    <property type="protein sequence ID" value="SDM57707.1"/>
    <property type="molecule type" value="Genomic_DNA"/>
</dbReference>
<evidence type="ECO:0000256" key="3">
    <source>
        <dbReference type="ARBA" id="ARBA00022729"/>
    </source>
</evidence>
<sequence>MKRVVAVLGALMVAASMVSACTLGATDGRLRIALVMSHMTNSFTTTVANSAVAEGEELGITVTVFDGNSDAATQISQIESAVAQGYDGILVEPVSKEGIAPGLKAANEAEIPIATIVQQAEQQERAASYIGGDDTAAGKLQMEKVIEAIGEEGAIAVLYGPMGSDGQLQRKAGYDAVLAEHPGVSVVLEQTANWDTAQALTVTENWLSTGTRIDAIVAQNDSMALGALKALTNAGEQGDVHVSGVDATDDGVASIRNGGMAGTVSQDTAGIGRLAVDTMDKLIKGETVEAVNYTEAVWITADNIDTLDSDG</sequence>
<dbReference type="PANTHER" id="PTHR46847">
    <property type="entry name" value="D-ALLOSE-BINDING PERIPLASMIC PROTEIN-RELATED"/>
    <property type="match status" value="1"/>
</dbReference>
<comment type="similarity">
    <text evidence="2">Belongs to the bacterial solute-binding protein 2 family.</text>
</comment>
<keyword evidence="3 4" id="KW-0732">Signal</keyword>
<evidence type="ECO:0000256" key="4">
    <source>
        <dbReference type="SAM" id="SignalP"/>
    </source>
</evidence>
<dbReference type="GO" id="GO:0030246">
    <property type="term" value="F:carbohydrate binding"/>
    <property type="evidence" value="ECO:0007669"/>
    <property type="project" value="UniProtKB-ARBA"/>
</dbReference>
<dbReference type="Pfam" id="PF13407">
    <property type="entry name" value="Peripla_BP_4"/>
    <property type="match status" value="1"/>
</dbReference>
<dbReference type="CDD" id="cd01536">
    <property type="entry name" value="PBP1_ABC_sugar_binding-like"/>
    <property type="match status" value="1"/>
</dbReference>
<evidence type="ECO:0000313" key="6">
    <source>
        <dbReference type="EMBL" id="SDM57707.1"/>
    </source>
</evidence>
<protein>
    <submittedName>
        <fullName evidence="7">Monosaccharide ABC transporter substrate-binding protein, CUT2 family</fullName>
    </submittedName>
    <submittedName>
        <fullName evidence="6">Ribose transport system substrate-binding protein</fullName>
    </submittedName>
</protein>
<evidence type="ECO:0000256" key="1">
    <source>
        <dbReference type="ARBA" id="ARBA00004196"/>
    </source>
</evidence>
<organism evidence="7 8">
    <name type="scientific">Actinomyces ruminicola</name>
    <dbReference type="NCBI Taxonomy" id="332524"/>
    <lineage>
        <taxon>Bacteria</taxon>
        <taxon>Bacillati</taxon>
        <taxon>Actinomycetota</taxon>
        <taxon>Actinomycetes</taxon>
        <taxon>Actinomycetales</taxon>
        <taxon>Actinomycetaceae</taxon>
        <taxon>Actinomyces</taxon>
    </lineage>
</organism>
<dbReference type="Proteomes" id="UP000199671">
    <property type="component" value="Unassembled WGS sequence"/>
</dbReference>
<feature type="chain" id="PRO_5011894849" evidence="4">
    <location>
        <begin position="21"/>
        <end position="311"/>
    </location>
</feature>
<evidence type="ECO:0000313" key="7">
    <source>
        <dbReference type="EMBL" id="SDN65657.1"/>
    </source>
</evidence>
<dbReference type="GO" id="GO:0030313">
    <property type="term" value="C:cell envelope"/>
    <property type="evidence" value="ECO:0007669"/>
    <property type="project" value="UniProtKB-SubCell"/>
</dbReference>
<reference evidence="8" key="2">
    <citation type="submission" date="2016-10" db="EMBL/GenBank/DDBJ databases">
        <authorList>
            <person name="Varghese N."/>
            <person name="Submissions S."/>
        </authorList>
    </citation>
    <scope>NUCLEOTIDE SEQUENCE [LARGE SCALE GENOMIC DNA]</scope>
    <source>
        <strain evidence="8">DSM 27982</strain>
    </source>
</reference>
<evidence type="ECO:0000313" key="9">
    <source>
        <dbReference type="Proteomes" id="UP000199671"/>
    </source>
</evidence>
<evidence type="ECO:0000256" key="2">
    <source>
        <dbReference type="ARBA" id="ARBA00007639"/>
    </source>
</evidence>
<dbReference type="STRING" id="332524.SAMN04487766_10448"/>
<dbReference type="PANTHER" id="PTHR46847:SF1">
    <property type="entry name" value="D-ALLOSE-BINDING PERIPLASMIC PROTEIN-RELATED"/>
    <property type="match status" value="1"/>
</dbReference>